<protein>
    <submittedName>
        <fullName evidence="1">Uncharacterized protein</fullName>
    </submittedName>
</protein>
<dbReference type="AlphaFoldDB" id="A0A060UKM2"/>
<proteinExistence type="predicted"/>
<reference evidence="2 3" key="3">
    <citation type="submission" date="2017-03" db="EMBL/GenBank/DDBJ databases">
        <authorList>
            <person name="Regsiter A."/>
            <person name="William W."/>
        </authorList>
    </citation>
    <scope>NUCLEOTIDE SEQUENCE [LARGE SCALE GENOMIC DNA]</scope>
    <source>
        <strain evidence="2">PRJEB5721</strain>
    </source>
</reference>
<dbReference type="EMBL" id="CCCS020000007">
    <property type="protein sequence ID" value="CDQ09000.1"/>
    <property type="molecule type" value="Genomic_DNA"/>
</dbReference>
<dbReference type="EMBL" id="LT841305">
    <property type="protein sequence ID" value="SMH65670.1"/>
    <property type="molecule type" value="Genomic_DNA"/>
</dbReference>
<keyword evidence="3" id="KW-1185">Reference proteome</keyword>
<reference evidence="1" key="2">
    <citation type="submission" date="2014-07" db="EMBL/GenBank/DDBJ databases">
        <title>Initial genome analysis of the psychrotolerant acidophile Acidithiobacillus ferrivorans CF27: insights into iron and sulfur oxidation pathways and into biofilm formation.</title>
        <authorList>
            <person name="Talla E."/>
            <person name="Hedrich S."/>
            <person name="Mangenot S."/>
            <person name="Ji B."/>
            <person name="Johnson D.B."/>
            <person name="Barbe V."/>
            <person name="Bonnefoy V."/>
        </authorList>
    </citation>
    <scope>NUCLEOTIDE SEQUENCE [LARGE SCALE GENOMIC DNA]</scope>
    <source>
        <strain evidence="1">CF27</strain>
    </source>
</reference>
<accession>A0A060UKM2</accession>
<sequence length="90" mass="10322">MVFGSVRAKTPEIRCTRLARGELGLEPAHPNSGWGEEPLLFSSRVESMFHVNETVNQFNMTWYGPIDARFTKVAFLAVWRYLIESMSKNN</sequence>
<gene>
    <name evidence="1" type="ORF">AFERRI_150005</name>
    <name evidence="2" type="ORF">AFERRI_20453</name>
</gene>
<dbReference type="Proteomes" id="UP000193925">
    <property type="component" value="Chromosome AFERRI"/>
</dbReference>
<evidence type="ECO:0000313" key="1">
    <source>
        <dbReference type="EMBL" id="CDQ09000.1"/>
    </source>
</evidence>
<evidence type="ECO:0000313" key="3">
    <source>
        <dbReference type="Proteomes" id="UP000193925"/>
    </source>
</evidence>
<evidence type="ECO:0000313" key="2">
    <source>
        <dbReference type="EMBL" id="SMH65670.1"/>
    </source>
</evidence>
<organism evidence="1">
    <name type="scientific">Acidithiobacillus ferrivorans</name>
    <dbReference type="NCBI Taxonomy" id="160808"/>
    <lineage>
        <taxon>Bacteria</taxon>
        <taxon>Pseudomonadati</taxon>
        <taxon>Pseudomonadota</taxon>
        <taxon>Acidithiobacillia</taxon>
        <taxon>Acidithiobacillales</taxon>
        <taxon>Acidithiobacillaceae</taxon>
        <taxon>Acidithiobacillus</taxon>
    </lineage>
</organism>
<name>A0A060UKM2_9PROT</name>
<reference evidence="1" key="1">
    <citation type="submission" date="2014-03" db="EMBL/GenBank/DDBJ databases">
        <authorList>
            <person name="Genoscope - CEA"/>
        </authorList>
    </citation>
    <scope>NUCLEOTIDE SEQUENCE [LARGE SCALE GENOMIC DNA]</scope>
    <source>
        <strain evidence="1">CF27</strain>
    </source>
</reference>